<organism evidence="2 3">
    <name type="scientific">Paenibacillus glycanilyticus</name>
    <dbReference type="NCBI Taxonomy" id="126569"/>
    <lineage>
        <taxon>Bacteria</taxon>
        <taxon>Bacillati</taxon>
        <taxon>Bacillota</taxon>
        <taxon>Bacilli</taxon>
        <taxon>Bacillales</taxon>
        <taxon>Paenibacillaceae</taxon>
        <taxon>Paenibacillus</taxon>
    </lineage>
</organism>
<dbReference type="Proteomes" id="UP001285921">
    <property type="component" value="Unassembled WGS sequence"/>
</dbReference>
<dbReference type="PANTHER" id="PTHR46401:SF2">
    <property type="entry name" value="GLYCOSYLTRANSFERASE WBBK-RELATED"/>
    <property type="match status" value="1"/>
</dbReference>
<dbReference type="EMBL" id="BTCL01000002">
    <property type="protein sequence ID" value="GMK43658.1"/>
    <property type="molecule type" value="Genomic_DNA"/>
</dbReference>
<keyword evidence="1" id="KW-0808">Transferase</keyword>
<dbReference type="Pfam" id="PF13692">
    <property type="entry name" value="Glyco_trans_1_4"/>
    <property type="match status" value="1"/>
</dbReference>
<reference evidence="2 3" key="1">
    <citation type="submission" date="2023-05" db="EMBL/GenBank/DDBJ databases">
        <title>Draft genome of Paenibacillus sp. CCS26.</title>
        <authorList>
            <person name="Akita H."/>
            <person name="Shinto Y."/>
            <person name="Kimura Z."/>
        </authorList>
    </citation>
    <scope>NUCLEOTIDE SEQUENCE [LARGE SCALE GENOMIC DNA]</scope>
    <source>
        <strain evidence="2 3">CCS26</strain>
    </source>
</reference>
<dbReference type="PANTHER" id="PTHR46401">
    <property type="entry name" value="GLYCOSYLTRANSFERASE WBBK-RELATED"/>
    <property type="match status" value="1"/>
</dbReference>
<gene>
    <name evidence="2" type="ORF">PghCCS26_07850</name>
</gene>
<name>A0ABQ6NGE5_9BACL</name>
<keyword evidence="3" id="KW-1185">Reference proteome</keyword>
<evidence type="ECO:0000256" key="1">
    <source>
        <dbReference type="ARBA" id="ARBA00022679"/>
    </source>
</evidence>
<evidence type="ECO:0008006" key="4">
    <source>
        <dbReference type="Google" id="ProtNLM"/>
    </source>
</evidence>
<accession>A0ABQ6NGE5</accession>
<dbReference type="CDD" id="cd03801">
    <property type="entry name" value="GT4_PimA-like"/>
    <property type="match status" value="1"/>
</dbReference>
<comment type="caution">
    <text evidence="2">The sequence shown here is derived from an EMBL/GenBank/DDBJ whole genome shotgun (WGS) entry which is preliminary data.</text>
</comment>
<protein>
    <recommendedName>
        <fullName evidence="4">Glycosyltransferase</fullName>
    </recommendedName>
</protein>
<sequence>MQERKSFYLLAPCLTDSLLTKDIGILPYLMQKYRGYKAVYVTYLPSGGEPLWPSLSSFEEEIELEYIEPSFSYHPDRAMDTIFGANLRDCSDDLVRYIGCNATKIDVLYLFGFYPFYYDAAAKYKELNPSGTIYLKLDANIIWVNKTPMTDDFRRFLSHCDVISSETLAPYISDKWSVPVYHIPNGYYFFGKEPKLPVAFEEKSDYILTVGRLGIPEKATHVLLEAFRMAEPYIPASWKLVLVGKIEDSFRPYLYSYMANYPWLADRMILTGFVQDKENLHQWYRKSKIFVLPSNVEAYAHVLAEAKIHGCYLLASDIACCRDAATKQEDRSIHLDDWNKQVNLHLAYGSLHAVGYSAGLAQRMIEICHAKDRLREASAGTQRDAAEHFDWVKYAADWMICCGAAGRSERHIDFARLIWDN</sequence>
<evidence type="ECO:0000313" key="2">
    <source>
        <dbReference type="EMBL" id="GMK43658.1"/>
    </source>
</evidence>
<dbReference type="SUPFAM" id="SSF53756">
    <property type="entry name" value="UDP-Glycosyltransferase/glycogen phosphorylase"/>
    <property type="match status" value="1"/>
</dbReference>
<evidence type="ECO:0000313" key="3">
    <source>
        <dbReference type="Proteomes" id="UP001285921"/>
    </source>
</evidence>
<dbReference type="RefSeq" id="WP_317978883.1">
    <property type="nucleotide sequence ID" value="NZ_BTCL01000002.1"/>
</dbReference>
<proteinExistence type="predicted"/>
<dbReference type="Gene3D" id="3.40.50.2000">
    <property type="entry name" value="Glycogen Phosphorylase B"/>
    <property type="match status" value="2"/>
</dbReference>